<keyword evidence="2" id="KW-1185">Reference proteome</keyword>
<sequence length="84" mass="9978">MSLIDQYMQRSQDIIGERTPEEEKYDNELIKNLKKYGKIRKAINKANKMYPDEALKYNEENIGDIDAHYDYLMKHMEIVGKIGH</sequence>
<dbReference type="AlphaFoldDB" id="A0A370D9N1"/>
<reference evidence="1 2" key="1">
    <citation type="journal article" date="2018" name="ISME J.">
        <title>Endosymbiont genomes yield clues of tubeworm success.</title>
        <authorList>
            <person name="Li Y."/>
            <person name="Liles M.R."/>
            <person name="Halanych K.M."/>
        </authorList>
    </citation>
    <scope>NUCLEOTIDE SEQUENCE [LARGE SCALE GENOMIC DNA]</scope>
    <source>
        <strain evidence="1">A1462</strain>
    </source>
</reference>
<dbReference type="EMBL" id="QFXE01000023">
    <property type="protein sequence ID" value="RDH80896.1"/>
    <property type="molecule type" value="Genomic_DNA"/>
</dbReference>
<gene>
    <name evidence="1" type="ORF">DIZ78_17715</name>
</gene>
<organism evidence="1 2">
    <name type="scientific">endosymbiont of Escarpia spicata</name>
    <dbReference type="NCBI Taxonomy" id="2200908"/>
    <lineage>
        <taxon>Bacteria</taxon>
        <taxon>Pseudomonadati</taxon>
        <taxon>Pseudomonadota</taxon>
        <taxon>Gammaproteobacteria</taxon>
        <taxon>sulfur-oxidizing symbionts</taxon>
    </lineage>
</organism>
<name>A0A370D9N1_9GAMM</name>
<accession>A0A370D9N1</accession>
<dbReference type="Proteomes" id="UP000254771">
    <property type="component" value="Unassembled WGS sequence"/>
</dbReference>
<proteinExistence type="predicted"/>
<protein>
    <submittedName>
        <fullName evidence="1">Uncharacterized protein</fullName>
    </submittedName>
</protein>
<comment type="caution">
    <text evidence="1">The sequence shown here is derived from an EMBL/GenBank/DDBJ whole genome shotgun (WGS) entry which is preliminary data.</text>
</comment>
<evidence type="ECO:0000313" key="2">
    <source>
        <dbReference type="Proteomes" id="UP000254771"/>
    </source>
</evidence>
<evidence type="ECO:0000313" key="1">
    <source>
        <dbReference type="EMBL" id="RDH80896.1"/>
    </source>
</evidence>